<dbReference type="GO" id="GO:0004478">
    <property type="term" value="F:methionine adenosyltransferase activity"/>
    <property type="evidence" value="ECO:0007669"/>
    <property type="project" value="InterPro"/>
</dbReference>
<dbReference type="Pfam" id="PF00438">
    <property type="entry name" value="S-AdoMet_synt_N"/>
    <property type="match status" value="1"/>
</dbReference>
<dbReference type="PANTHER" id="PTHR12064">
    <property type="entry name" value="METAL TRANSPORTER CNNM"/>
    <property type="match status" value="1"/>
</dbReference>
<dbReference type="InterPro" id="IPR045095">
    <property type="entry name" value="ACDP"/>
</dbReference>
<dbReference type="GO" id="GO:0010960">
    <property type="term" value="P:magnesium ion homeostasis"/>
    <property type="evidence" value="ECO:0007669"/>
    <property type="project" value="InterPro"/>
</dbReference>
<name>A0AA38C0T7_TAXCH</name>
<dbReference type="EMBL" id="JAHRHJ020003813">
    <property type="protein sequence ID" value="KAH9290428.1"/>
    <property type="molecule type" value="Genomic_DNA"/>
</dbReference>
<keyword evidence="2" id="KW-0677">Repeat</keyword>
<feature type="region of interest" description="Disordered" evidence="3">
    <location>
        <begin position="28"/>
        <end position="51"/>
    </location>
</feature>
<feature type="non-terminal residue" evidence="5">
    <location>
        <position position="1"/>
    </location>
</feature>
<evidence type="ECO:0000256" key="3">
    <source>
        <dbReference type="SAM" id="MobiDB-lite"/>
    </source>
</evidence>
<gene>
    <name evidence="5" type="ORF">KI387_034545</name>
</gene>
<keyword evidence="6" id="KW-1185">Reference proteome</keyword>
<evidence type="ECO:0000256" key="1">
    <source>
        <dbReference type="ARBA" id="ARBA00022723"/>
    </source>
</evidence>
<dbReference type="InterPro" id="IPR022628">
    <property type="entry name" value="S-AdoMet_synt_N"/>
</dbReference>
<evidence type="ECO:0000313" key="6">
    <source>
        <dbReference type="Proteomes" id="UP000824469"/>
    </source>
</evidence>
<evidence type="ECO:0000313" key="5">
    <source>
        <dbReference type="EMBL" id="KAH9290428.1"/>
    </source>
</evidence>
<evidence type="ECO:0000256" key="2">
    <source>
        <dbReference type="ARBA" id="ARBA00022737"/>
    </source>
</evidence>
<feature type="compositionally biased region" description="Polar residues" evidence="3">
    <location>
        <begin position="30"/>
        <end position="40"/>
    </location>
</feature>
<comment type="caution">
    <text evidence="5">The sequence shown here is derived from an EMBL/GenBank/DDBJ whole genome shotgun (WGS) entry which is preliminary data.</text>
</comment>
<dbReference type="AlphaFoldDB" id="A0AA38C0T7"/>
<dbReference type="Gene3D" id="3.30.300.10">
    <property type="match status" value="1"/>
</dbReference>
<keyword evidence="1" id="KW-0479">Metal-binding</keyword>
<accession>A0AA38C0T7</accession>
<feature type="non-terminal residue" evidence="5">
    <location>
        <position position="174"/>
    </location>
</feature>
<dbReference type="InterPro" id="IPR046342">
    <property type="entry name" value="CBS_dom_sf"/>
</dbReference>
<dbReference type="GO" id="GO:0006556">
    <property type="term" value="P:S-adenosylmethionine biosynthetic process"/>
    <property type="evidence" value="ECO:0007669"/>
    <property type="project" value="InterPro"/>
</dbReference>
<protein>
    <recommendedName>
        <fullName evidence="4">S-adenosylmethionine synthetase N-terminal domain-containing protein</fullName>
    </recommendedName>
</protein>
<sequence length="174" mass="19443">SNVNSSILLNQAEPVDLEKGRVGNAELPTKLNSLDKQQNLPGHEDLRNGDNRMLDDIEEGEVIGIITLEDVFEELLQEEIVDETDEYIDGHPDKLCDQISDVVLDACLEQDSDSKVACETYREIHFISDDVGLDANNYKALVGGSPDYFENLELFEKGLKCKSINLSRESTNVK</sequence>
<reference evidence="5 6" key="1">
    <citation type="journal article" date="2021" name="Nat. Plants">
        <title>The Taxus genome provides insights into paclitaxel biosynthesis.</title>
        <authorList>
            <person name="Xiong X."/>
            <person name="Gou J."/>
            <person name="Liao Q."/>
            <person name="Li Y."/>
            <person name="Zhou Q."/>
            <person name="Bi G."/>
            <person name="Li C."/>
            <person name="Du R."/>
            <person name="Wang X."/>
            <person name="Sun T."/>
            <person name="Guo L."/>
            <person name="Liang H."/>
            <person name="Lu P."/>
            <person name="Wu Y."/>
            <person name="Zhang Z."/>
            <person name="Ro D.K."/>
            <person name="Shang Y."/>
            <person name="Huang S."/>
            <person name="Yan J."/>
        </authorList>
    </citation>
    <scope>NUCLEOTIDE SEQUENCE [LARGE SCALE GENOMIC DNA]</scope>
    <source>
        <strain evidence="5">Ta-2019</strain>
    </source>
</reference>
<dbReference type="InterPro" id="IPR022636">
    <property type="entry name" value="S-AdoMet_synthetase_sfam"/>
</dbReference>
<dbReference type="GO" id="GO:0030026">
    <property type="term" value="P:intracellular manganese ion homeostasis"/>
    <property type="evidence" value="ECO:0007669"/>
    <property type="project" value="TreeGrafter"/>
</dbReference>
<feature type="domain" description="S-adenosylmethionine synthetase N-terminal" evidence="4">
    <location>
        <begin position="89"/>
        <end position="123"/>
    </location>
</feature>
<evidence type="ECO:0000259" key="4">
    <source>
        <dbReference type="Pfam" id="PF00438"/>
    </source>
</evidence>
<feature type="compositionally biased region" description="Basic and acidic residues" evidence="3">
    <location>
        <begin position="42"/>
        <end position="51"/>
    </location>
</feature>
<dbReference type="GO" id="GO:0046872">
    <property type="term" value="F:metal ion binding"/>
    <property type="evidence" value="ECO:0007669"/>
    <property type="project" value="UniProtKB-KW"/>
</dbReference>
<dbReference type="GO" id="GO:0005737">
    <property type="term" value="C:cytoplasm"/>
    <property type="evidence" value="ECO:0007669"/>
    <property type="project" value="TreeGrafter"/>
</dbReference>
<dbReference type="Proteomes" id="UP000824469">
    <property type="component" value="Unassembled WGS sequence"/>
</dbReference>
<dbReference type="PANTHER" id="PTHR12064:SF97">
    <property type="entry name" value="METAL TRANSPORTER CNNM-5"/>
    <property type="match status" value="1"/>
</dbReference>
<dbReference type="SUPFAM" id="SSF55973">
    <property type="entry name" value="S-adenosylmethionine synthetase"/>
    <property type="match status" value="1"/>
</dbReference>
<proteinExistence type="predicted"/>
<organism evidence="5 6">
    <name type="scientific">Taxus chinensis</name>
    <name type="common">Chinese yew</name>
    <name type="synonym">Taxus wallichiana var. chinensis</name>
    <dbReference type="NCBI Taxonomy" id="29808"/>
    <lineage>
        <taxon>Eukaryota</taxon>
        <taxon>Viridiplantae</taxon>
        <taxon>Streptophyta</taxon>
        <taxon>Embryophyta</taxon>
        <taxon>Tracheophyta</taxon>
        <taxon>Spermatophyta</taxon>
        <taxon>Pinopsida</taxon>
        <taxon>Pinidae</taxon>
        <taxon>Conifers II</taxon>
        <taxon>Cupressales</taxon>
        <taxon>Taxaceae</taxon>
        <taxon>Taxus</taxon>
    </lineage>
</organism>
<dbReference type="Gene3D" id="3.10.580.10">
    <property type="entry name" value="CBS-domain"/>
    <property type="match status" value="1"/>
</dbReference>